<dbReference type="EMBL" id="CP046401">
    <property type="protein sequence ID" value="QGY45161.1"/>
    <property type="molecule type" value="Genomic_DNA"/>
</dbReference>
<name>A0A6I6JRV3_9BACT</name>
<protein>
    <submittedName>
        <fullName evidence="1">Asparagine synthetase B</fullName>
    </submittedName>
</protein>
<accession>A0A6I6JRV3</accession>
<sequence length="419" mass="48508">MKQRLLLIFFSLFVTFQAKCIQILIPMDDAQKDHLKSYGIAYWALKKDIEVKWLLNYRGGSFLVQHYPEIENECIVRGVSYESITDTQADGILNEIAQPDANQDAVSMNKAPKIAVYSPPNKQPWDDAVTLVLTYAEINYDIIYDEEIVSGKLSEYDWLHLHHEDFTGQYGKFWRTYQHMPWYQQEVSINNQLAQKLGFLKVSEMKSYITREIQKYVMNGGFLFAMCAATDTYDISLASVGIDICEPMFDGDPADKQANEKLNFSNTFAFENFHLQMNPYVYEFSDIDATETRKVIRENDYFTLFEFSAKWDPIPTMLCQNHKNMIKGFMGQTTSYRKEVIKPNVLIMGENKPANEARYIHGETGKGFWTFYGGHDPEDYRHLIGDPPTDLNLHPNSPGYRLILNNVLFPAAKKKKRKT</sequence>
<evidence type="ECO:0000313" key="1">
    <source>
        <dbReference type="EMBL" id="QGY45161.1"/>
    </source>
</evidence>
<keyword evidence="2" id="KW-1185">Reference proteome</keyword>
<dbReference type="KEGG" id="mcos:GM418_16225"/>
<gene>
    <name evidence="1" type="ORF">GM418_16225</name>
</gene>
<proteinExistence type="predicted"/>
<organism evidence="1 2">
    <name type="scientific">Maribellus comscasis</name>
    <dbReference type="NCBI Taxonomy" id="2681766"/>
    <lineage>
        <taxon>Bacteria</taxon>
        <taxon>Pseudomonadati</taxon>
        <taxon>Bacteroidota</taxon>
        <taxon>Bacteroidia</taxon>
        <taxon>Marinilabiliales</taxon>
        <taxon>Prolixibacteraceae</taxon>
        <taxon>Maribellus</taxon>
    </lineage>
</organism>
<dbReference type="AlphaFoldDB" id="A0A6I6JRV3"/>
<dbReference type="Proteomes" id="UP000428260">
    <property type="component" value="Chromosome"/>
</dbReference>
<evidence type="ECO:0000313" key="2">
    <source>
        <dbReference type="Proteomes" id="UP000428260"/>
    </source>
</evidence>
<reference evidence="1 2" key="1">
    <citation type="submission" date="2019-11" db="EMBL/GenBank/DDBJ databases">
        <authorList>
            <person name="Zheng R.K."/>
            <person name="Sun C.M."/>
        </authorList>
    </citation>
    <scope>NUCLEOTIDE SEQUENCE [LARGE SCALE GENOMIC DNA]</scope>
    <source>
        <strain evidence="1 2">WC007</strain>
    </source>
</reference>